<keyword evidence="3" id="KW-0808">Transferase</keyword>
<dbReference type="AlphaFoldDB" id="A0A078AF85"/>
<name>A0A078AF85_STYLE</name>
<dbReference type="InParanoid" id="A0A078AF85"/>
<gene>
    <name evidence="3" type="primary">Contig6084.g6509</name>
    <name evidence="3" type="ORF">STYLEM_9895</name>
</gene>
<dbReference type="EMBL" id="CCKQ01009405">
    <property type="protein sequence ID" value="CDW80889.1"/>
    <property type="molecule type" value="Genomic_DNA"/>
</dbReference>
<dbReference type="CDD" id="cd04301">
    <property type="entry name" value="NAT_SF"/>
    <property type="match status" value="1"/>
</dbReference>
<organism evidence="3 4">
    <name type="scientific">Stylonychia lemnae</name>
    <name type="common">Ciliate</name>
    <dbReference type="NCBI Taxonomy" id="5949"/>
    <lineage>
        <taxon>Eukaryota</taxon>
        <taxon>Sar</taxon>
        <taxon>Alveolata</taxon>
        <taxon>Ciliophora</taxon>
        <taxon>Intramacronucleata</taxon>
        <taxon>Spirotrichea</taxon>
        <taxon>Stichotrichia</taxon>
        <taxon>Sporadotrichida</taxon>
        <taxon>Oxytrichidae</taxon>
        <taxon>Stylonychinae</taxon>
        <taxon>Stylonychia</taxon>
    </lineage>
</organism>
<dbReference type="Pfam" id="PF00583">
    <property type="entry name" value="Acetyltransf_1"/>
    <property type="match status" value="1"/>
</dbReference>
<dbReference type="GO" id="GO:0016747">
    <property type="term" value="F:acyltransferase activity, transferring groups other than amino-acyl groups"/>
    <property type="evidence" value="ECO:0007669"/>
    <property type="project" value="InterPro"/>
</dbReference>
<dbReference type="Proteomes" id="UP000039865">
    <property type="component" value="Unassembled WGS sequence"/>
</dbReference>
<evidence type="ECO:0000313" key="3">
    <source>
        <dbReference type="EMBL" id="CDW80889.1"/>
    </source>
</evidence>
<reference evidence="3 4" key="1">
    <citation type="submission" date="2014-06" db="EMBL/GenBank/DDBJ databases">
        <authorList>
            <person name="Swart Estienne"/>
        </authorList>
    </citation>
    <scope>NUCLEOTIDE SEQUENCE [LARGE SCALE GENOMIC DNA]</scope>
    <source>
        <strain evidence="3 4">130c</strain>
    </source>
</reference>
<dbReference type="InterPro" id="IPR016181">
    <property type="entry name" value="Acyl_CoA_acyltransferase"/>
</dbReference>
<evidence type="ECO:0000256" key="1">
    <source>
        <dbReference type="SAM" id="MobiDB-lite"/>
    </source>
</evidence>
<feature type="compositionally biased region" description="Basic and acidic residues" evidence="1">
    <location>
        <begin position="181"/>
        <end position="191"/>
    </location>
</feature>
<sequence>MAAIIEQAVTIIVEEVRKTKKNEPKVFPFLLMVDKEAFGRIEEQTFILKSFWKSQANKIIVARKSDTKSIVGYACYLEMDGGCYLMRIGVRSKSQRQGIGRTLMKYLFNKYPNYLSLDVSTDNIKAVQFYKRIGLQIIDTYLSEDKVEFNKFDTPADFIYIESQYNQSQIKKHTQISCTGDTKEEEKKQDDITDDDNETQLSESDSASEQSTIPTVNITTLQEAQLEIQQQILV</sequence>
<feature type="domain" description="N-acetyltransferase" evidence="2">
    <location>
        <begin position="17"/>
        <end position="154"/>
    </location>
</feature>
<accession>A0A078AF85</accession>
<keyword evidence="4" id="KW-1185">Reference proteome</keyword>
<dbReference type="SUPFAM" id="SSF55729">
    <property type="entry name" value="Acyl-CoA N-acyltransferases (Nat)"/>
    <property type="match status" value="1"/>
</dbReference>
<dbReference type="OrthoDB" id="47374at2759"/>
<evidence type="ECO:0000259" key="2">
    <source>
        <dbReference type="PROSITE" id="PS51186"/>
    </source>
</evidence>
<dbReference type="InterPro" id="IPR000182">
    <property type="entry name" value="GNAT_dom"/>
</dbReference>
<protein>
    <submittedName>
        <fullName evidence="3">Acetyltransferase</fullName>
    </submittedName>
</protein>
<feature type="compositionally biased region" description="Polar residues" evidence="1">
    <location>
        <begin position="199"/>
        <end position="214"/>
    </location>
</feature>
<dbReference type="Gene3D" id="3.40.630.30">
    <property type="match status" value="1"/>
</dbReference>
<proteinExistence type="predicted"/>
<evidence type="ECO:0000313" key="4">
    <source>
        <dbReference type="Proteomes" id="UP000039865"/>
    </source>
</evidence>
<feature type="region of interest" description="Disordered" evidence="1">
    <location>
        <begin position="174"/>
        <end position="214"/>
    </location>
</feature>
<dbReference type="PROSITE" id="PS51186">
    <property type="entry name" value="GNAT"/>
    <property type="match status" value="1"/>
</dbReference>